<dbReference type="GeneID" id="6165707"/>
<dbReference type="HOGENOM" id="CLU_1412437_0_0_2"/>
<dbReference type="OrthoDB" id="24875at2157"/>
<gene>
    <name evidence="1" type="ordered locus">Tneu_1086</name>
</gene>
<dbReference type="AlphaFoldDB" id="B1YE04"/>
<protein>
    <submittedName>
        <fullName evidence="1">Uncharacterized protein</fullName>
    </submittedName>
</protein>
<evidence type="ECO:0000313" key="2">
    <source>
        <dbReference type="Proteomes" id="UP000001694"/>
    </source>
</evidence>
<dbReference type="eggNOG" id="arCOG03765">
    <property type="taxonomic scope" value="Archaea"/>
</dbReference>
<dbReference type="STRING" id="444157.Tneu_1086"/>
<proteinExistence type="predicted"/>
<keyword evidence="2" id="KW-1185">Reference proteome</keyword>
<dbReference type="RefSeq" id="WP_012350436.1">
    <property type="nucleotide sequence ID" value="NC_010525.1"/>
</dbReference>
<accession>B1YE04</accession>
<name>B1YE04_PYRNV</name>
<dbReference type="Proteomes" id="UP000001694">
    <property type="component" value="Chromosome"/>
</dbReference>
<dbReference type="EMBL" id="CP001014">
    <property type="protein sequence ID" value="ACB40017.1"/>
    <property type="molecule type" value="Genomic_DNA"/>
</dbReference>
<sequence length="191" mass="20755">MEKRDRVNIAVAKAVAELLAKTAEELGMTQYALANQILSVGLELVRMGYSPSQIREVALFYKIMTELESLPVPGRLMDRMIVEVASVDAEAVYRAWCDAGKMLAAYIKAVFGDLEKAVELAPYLAKVIPAKRFDVKAQGGNFQLDAVGVGYSIESVQATARAVQCLLEEVGYEVKEVVTAPGVLRVSAAKK</sequence>
<reference evidence="1" key="1">
    <citation type="submission" date="2008-03" db="EMBL/GenBank/DDBJ databases">
        <title>Complete sequence of Thermoproteus neutrophilus V24Sta.</title>
        <authorList>
            <consortium name="US DOE Joint Genome Institute"/>
            <person name="Copeland A."/>
            <person name="Lucas S."/>
            <person name="Lapidus A."/>
            <person name="Glavina del Rio T."/>
            <person name="Dalin E."/>
            <person name="Tice H."/>
            <person name="Bruce D."/>
            <person name="Goodwin L."/>
            <person name="Pitluck S."/>
            <person name="Sims D."/>
            <person name="Brettin T."/>
            <person name="Detter J.C."/>
            <person name="Han C."/>
            <person name="Kuske C.R."/>
            <person name="Schmutz J."/>
            <person name="Larimer F."/>
            <person name="Land M."/>
            <person name="Hauser L."/>
            <person name="Kyrpides N."/>
            <person name="Mikhailova N."/>
            <person name="Biddle J.F."/>
            <person name="Zhang Z."/>
            <person name="Fitz-Gibbon S.T."/>
            <person name="Lowe T.M."/>
            <person name="Saltikov C."/>
            <person name="House C.H."/>
            <person name="Richardson P."/>
        </authorList>
    </citation>
    <scope>NUCLEOTIDE SEQUENCE [LARGE SCALE GENOMIC DNA]</scope>
    <source>
        <strain evidence="1">V24Sta</strain>
    </source>
</reference>
<organism evidence="1 2">
    <name type="scientific">Pyrobaculum neutrophilum (strain DSM 2338 / JCM 9278 / NBRC 100436 / V24Sta)</name>
    <name type="common">Thermoproteus neutrophilus</name>
    <dbReference type="NCBI Taxonomy" id="444157"/>
    <lineage>
        <taxon>Archaea</taxon>
        <taxon>Thermoproteota</taxon>
        <taxon>Thermoprotei</taxon>
        <taxon>Thermoproteales</taxon>
        <taxon>Thermoproteaceae</taxon>
        <taxon>Pyrobaculum</taxon>
    </lineage>
</organism>
<dbReference type="KEGG" id="tne:Tneu_1086"/>
<evidence type="ECO:0000313" key="1">
    <source>
        <dbReference type="EMBL" id="ACB40017.1"/>
    </source>
</evidence>